<dbReference type="Gene3D" id="6.10.250.540">
    <property type="match status" value="1"/>
</dbReference>
<keyword evidence="4 5" id="KW-0804">Transcription</keyword>
<dbReference type="Pfam" id="PF02319">
    <property type="entry name" value="WHD_E2F_TDP"/>
    <property type="match status" value="1"/>
</dbReference>
<dbReference type="PANTHER" id="PTHR12081:SF18">
    <property type="entry name" value="TRANSCRIPTION FACTOR E2F2-RELATED"/>
    <property type="match status" value="1"/>
</dbReference>
<feature type="region of interest" description="Disordered" evidence="7">
    <location>
        <begin position="254"/>
        <end position="303"/>
    </location>
</feature>
<evidence type="ECO:0000256" key="1">
    <source>
        <dbReference type="ARBA" id="ARBA00010940"/>
    </source>
</evidence>
<evidence type="ECO:0000256" key="5">
    <source>
        <dbReference type="RuleBase" id="RU003796"/>
    </source>
</evidence>
<dbReference type="InterPro" id="IPR015633">
    <property type="entry name" value="E2F"/>
</dbReference>
<dbReference type="GO" id="GO:0000978">
    <property type="term" value="F:RNA polymerase II cis-regulatory region sequence-specific DNA binding"/>
    <property type="evidence" value="ECO:0007669"/>
    <property type="project" value="InterPro"/>
</dbReference>
<feature type="region of interest" description="Disordered" evidence="7">
    <location>
        <begin position="1"/>
        <end position="29"/>
    </location>
</feature>
<dbReference type="FunFam" id="1.10.10.10:FF:000008">
    <property type="entry name" value="E2F transcription factor 1"/>
    <property type="match status" value="1"/>
</dbReference>
<dbReference type="GO" id="GO:0000981">
    <property type="term" value="F:DNA-binding transcription factor activity, RNA polymerase II-specific"/>
    <property type="evidence" value="ECO:0007669"/>
    <property type="project" value="TreeGrafter"/>
</dbReference>
<dbReference type="PANTHER" id="PTHR12081">
    <property type="entry name" value="TRANSCRIPTION FACTOR E2F"/>
    <property type="match status" value="1"/>
</dbReference>
<evidence type="ECO:0000256" key="6">
    <source>
        <dbReference type="SAM" id="Coils"/>
    </source>
</evidence>
<sequence>MTMHIGTQQISKELPFAPRPKRKRKPPSFIQALGVEQPSFVSPLIAPPPSIPMLSGSEDSKRKKPRLACRYDASLGLLTKKFVELLREASEGVLDLNHAASELRVQKRRIYDITNVLEGVGLIEKKSKNNIRWKGSSLGPSVETQDRLESLRTDIADLAKEETDLDNYIGKMKNLLKNVTENPLYTRYAYLTFEDIRKLKSFEGNTLIAIRAPPGTTLNLDDPEKESAEYPRNRRYRLFLKSDSGQIEVTLLSKHDPVPSAPQSPPEQSDSSYLNTSNSTVSEADISPPQTSSGTPMSKVPATFSPRSPWAEIAERDVAVSPFNHHIPSYSPYGKRLTFLASPITPRAGFTSPDPSFGVGFISPKMRNASGGGKQNGEEYFFNMTRNDGVADLFSKYSDSVVLPPPDND</sequence>
<comment type="subcellular location">
    <subcellularLocation>
        <location evidence="5">Nucleus</location>
    </subcellularLocation>
</comment>
<dbReference type="InterPro" id="IPR037241">
    <property type="entry name" value="E2F-DP_heterodim"/>
</dbReference>
<keyword evidence="6" id="KW-0175">Coiled coil</keyword>
<dbReference type="EMBL" id="IACT01002187">
    <property type="protein sequence ID" value="LAC21480.1"/>
    <property type="molecule type" value="mRNA"/>
</dbReference>
<evidence type="ECO:0000256" key="3">
    <source>
        <dbReference type="ARBA" id="ARBA00023125"/>
    </source>
</evidence>
<evidence type="ECO:0000259" key="8">
    <source>
        <dbReference type="SMART" id="SM01372"/>
    </source>
</evidence>
<dbReference type="InterPro" id="IPR032198">
    <property type="entry name" value="E2F_CC-MB"/>
</dbReference>
<dbReference type="SUPFAM" id="SSF144074">
    <property type="entry name" value="E2F-DP heterodimerization region"/>
    <property type="match status" value="1"/>
</dbReference>
<dbReference type="InterPro" id="IPR036388">
    <property type="entry name" value="WH-like_DNA-bd_sf"/>
</dbReference>
<name>A0A6A7FTB6_9CRUS</name>
<proteinExistence type="evidence at transcript level"/>
<dbReference type="InterPro" id="IPR036390">
    <property type="entry name" value="WH_DNA-bd_sf"/>
</dbReference>
<evidence type="ECO:0000256" key="2">
    <source>
        <dbReference type="ARBA" id="ARBA00023015"/>
    </source>
</evidence>
<keyword evidence="5" id="KW-0539">Nucleus</keyword>
<feature type="coiled-coil region" evidence="6">
    <location>
        <begin position="141"/>
        <end position="178"/>
    </location>
</feature>
<dbReference type="SUPFAM" id="SSF46785">
    <property type="entry name" value="Winged helix' DNA-binding domain"/>
    <property type="match status" value="1"/>
</dbReference>
<dbReference type="InterPro" id="IPR003316">
    <property type="entry name" value="E2F_WHTH_DNA-bd_dom"/>
</dbReference>
<dbReference type="Gene3D" id="1.10.10.10">
    <property type="entry name" value="Winged helix-like DNA-binding domain superfamily/Winged helix DNA-binding domain"/>
    <property type="match status" value="1"/>
</dbReference>
<protein>
    <submittedName>
        <fullName evidence="9">Transcription factor E2FB-like</fullName>
    </submittedName>
</protein>
<keyword evidence="3 5" id="KW-0238">DNA-binding</keyword>
<dbReference type="GO" id="GO:0090575">
    <property type="term" value="C:RNA polymerase II transcription regulator complex"/>
    <property type="evidence" value="ECO:0007669"/>
    <property type="project" value="TreeGrafter"/>
</dbReference>
<dbReference type="CDD" id="cd14660">
    <property type="entry name" value="E2F_DD"/>
    <property type="match status" value="1"/>
</dbReference>
<dbReference type="GO" id="GO:0046983">
    <property type="term" value="F:protein dimerization activity"/>
    <property type="evidence" value="ECO:0007669"/>
    <property type="project" value="InterPro"/>
</dbReference>
<comment type="similarity">
    <text evidence="1 5">Belongs to the E2F/DP family.</text>
</comment>
<feature type="domain" description="E2F/DP family winged-helix DNA-binding" evidence="8">
    <location>
        <begin position="70"/>
        <end position="135"/>
    </location>
</feature>
<organism evidence="9">
    <name type="scientific">Hirondellea gigas</name>
    <dbReference type="NCBI Taxonomy" id="1518452"/>
    <lineage>
        <taxon>Eukaryota</taxon>
        <taxon>Metazoa</taxon>
        <taxon>Ecdysozoa</taxon>
        <taxon>Arthropoda</taxon>
        <taxon>Crustacea</taxon>
        <taxon>Multicrustacea</taxon>
        <taxon>Malacostraca</taxon>
        <taxon>Eumalacostraca</taxon>
        <taxon>Peracarida</taxon>
        <taxon>Amphipoda</taxon>
        <taxon>Amphilochidea</taxon>
        <taxon>Lysianassida</taxon>
        <taxon>Lysianassidira</taxon>
        <taxon>Lysianassoidea</taxon>
        <taxon>Lysianassidae</taxon>
        <taxon>Hirondellea</taxon>
    </lineage>
</organism>
<dbReference type="Pfam" id="PF16421">
    <property type="entry name" value="E2F_CC-MB"/>
    <property type="match status" value="1"/>
</dbReference>
<evidence type="ECO:0000313" key="9">
    <source>
        <dbReference type="EMBL" id="LAC21480.1"/>
    </source>
</evidence>
<dbReference type="SMART" id="SM01372">
    <property type="entry name" value="E2F_TDP"/>
    <property type="match status" value="1"/>
</dbReference>
<evidence type="ECO:0000256" key="7">
    <source>
        <dbReference type="SAM" id="MobiDB-lite"/>
    </source>
</evidence>
<keyword evidence="2 5" id="KW-0805">Transcription regulation</keyword>
<dbReference type="AlphaFoldDB" id="A0A6A7FTB6"/>
<feature type="compositionally biased region" description="Polar residues" evidence="7">
    <location>
        <begin position="1"/>
        <end position="11"/>
    </location>
</feature>
<accession>A0A6A7FTB6</accession>
<reference evidence="9" key="1">
    <citation type="submission" date="2017-11" db="EMBL/GenBank/DDBJ databases">
        <title>The sensing device of the deep-sea amphipod.</title>
        <authorList>
            <person name="Kobayashi H."/>
            <person name="Nagahama T."/>
            <person name="Arai W."/>
            <person name="Sasagawa Y."/>
            <person name="Umeda M."/>
            <person name="Hayashi T."/>
            <person name="Nikaido I."/>
            <person name="Watanabe H."/>
            <person name="Oguri K."/>
            <person name="Kitazato H."/>
            <person name="Fujioka K."/>
            <person name="Kido Y."/>
            <person name="Takami H."/>
        </authorList>
    </citation>
    <scope>NUCLEOTIDE SEQUENCE</scope>
    <source>
        <tissue evidence="9">Whole body</tissue>
    </source>
</reference>
<feature type="compositionally biased region" description="Polar residues" evidence="7">
    <location>
        <begin position="266"/>
        <end position="296"/>
    </location>
</feature>
<evidence type="ECO:0000256" key="4">
    <source>
        <dbReference type="ARBA" id="ARBA00023163"/>
    </source>
</evidence>